<keyword evidence="1" id="KW-1185">Reference proteome</keyword>
<organism evidence="1 2">
    <name type="scientific">Caenorhabditis tropicalis</name>
    <dbReference type="NCBI Taxonomy" id="1561998"/>
    <lineage>
        <taxon>Eukaryota</taxon>
        <taxon>Metazoa</taxon>
        <taxon>Ecdysozoa</taxon>
        <taxon>Nematoda</taxon>
        <taxon>Chromadorea</taxon>
        <taxon>Rhabditida</taxon>
        <taxon>Rhabditina</taxon>
        <taxon>Rhabditomorpha</taxon>
        <taxon>Rhabditoidea</taxon>
        <taxon>Rhabditidae</taxon>
        <taxon>Peloderinae</taxon>
        <taxon>Caenorhabditis</taxon>
    </lineage>
</organism>
<accession>A0A1I7UL53</accession>
<dbReference type="Proteomes" id="UP000095282">
    <property type="component" value="Unplaced"/>
</dbReference>
<reference evidence="2" key="1">
    <citation type="submission" date="2016-11" db="UniProtKB">
        <authorList>
            <consortium name="WormBaseParasite"/>
        </authorList>
    </citation>
    <scope>IDENTIFICATION</scope>
</reference>
<evidence type="ECO:0000313" key="2">
    <source>
        <dbReference type="WBParaSite" id="Csp11.Scaffold630.g17044.t1"/>
    </source>
</evidence>
<evidence type="ECO:0000313" key="1">
    <source>
        <dbReference type="Proteomes" id="UP000095282"/>
    </source>
</evidence>
<dbReference type="AlphaFoldDB" id="A0A1I7UL53"/>
<proteinExistence type="predicted"/>
<name>A0A1I7UL53_9PELO</name>
<protein>
    <submittedName>
        <fullName evidence="2">Secreted protein</fullName>
    </submittedName>
</protein>
<sequence>MFPLLRRFVLLPQLLKIHILGTSSTFRSFPRIRLSPSACVSLPQNNREAPIIRMAAVRDESDENALSEGEMTSLYLKMRNF</sequence>
<dbReference type="WBParaSite" id="Csp11.Scaffold630.g17044.t1">
    <property type="protein sequence ID" value="Csp11.Scaffold630.g17044.t1"/>
    <property type="gene ID" value="Csp11.Scaffold630.g17044"/>
</dbReference>